<proteinExistence type="predicted"/>
<name>X1U766_9ZZZZ</name>
<organism evidence="1">
    <name type="scientific">marine sediment metagenome</name>
    <dbReference type="NCBI Taxonomy" id="412755"/>
    <lineage>
        <taxon>unclassified sequences</taxon>
        <taxon>metagenomes</taxon>
        <taxon>ecological metagenomes</taxon>
    </lineage>
</organism>
<feature type="non-terminal residue" evidence="1">
    <location>
        <position position="47"/>
    </location>
</feature>
<gene>
    <name evidence="1" type="ORF">S12H4_49592</name>
</gene>
<accession>X1U766</accession>
<dbReference type="AlphaFoldDB" id="X1U766"/>
<dbReference type="EMBL" id="BARW01031131">
    <property type="protein sequence ID" value="GAJ13398.1"/>
    <property type="molecule type" value="Genomic_DNA"/>
</dbReference>
<reference evidence="1" key="1">
    <citation type="journal article" date="2014" name="Front. Microbiol.">
        <title>High frequency of phylogenetically diverse reductive dehalogenase-homologous genes in deep subseafloor sedimentary metagenomes.</title>
        <authorList>
            <person name="Kawai M."/>
            <person name="Futagami T."/>
            <person name="Toyoda A."/>
            <person name="Takaki Y."/>
            <person name="Nishi S."/>
            <person name="Hori S."/>
            <person name="Arai W."/>
            <person name="Tsubouchi T."/>
            <person name="Morono Y."/>
            <person name="Uchiyama I."/>
            <person name="Ito T."/>
            <person name="Fujiyama A."/>
            <person name="Inagaki F."/>
            <person name="Takami H."/>
        </authorList>
    </citation>
    <scope>NUCLEOTIDE SEQUENCE</scope>
    <source>
        <strain evidence="1">Expedition CK06-06</strain>
    </source>
</reference>
<sequence>MVESSPSYEDFFDTVFQKLKAKISEIYLAEEAEELPPAILGMKNFIH</sequence>
<protein>
    <submittedName>
        <fullName evidence="1">Uncharacterized protein</fullName>
    </submittedName>
</protein>
<comment type="caution">
    <text evidence="1">The sequence shown here is derived from an EMBL/GenBank/DDBJ whole genome shotgun (WGS) entry which is preliminary data.</text>
</comment>
<evidence type="ECO:0000313" key="1">
    <source>
        <dbReference type="EMBL" id="GAJ13398.1"/>
    </source>
</evidence>